<dbReference type="PANTHER" id="PTHR30466:SF1">
    <property type="entry name" value="FMN REDUCTASE (NADH) RUTF"/>
    <property type="match status" value="1"/>
</dbReference>
<dbReference type="InterPro" id="IPR050268">
    <property type="entry name" value="NADH-dep_flavin_reductase"/>
</dbReference>
<gene>
    <name evidence="4" type="ORF">AB0E89_39805</name>
</gene>
<feature type="region of interest" description="Disordered" evidence="2">
    <location>
        <begin position="149"/>
        <end position="171"/>
    </location>
</feature>
<dbReference type="Gene3D" id="2.30.110.10">
    <property type="entry name" value="Electron Transport, Fmn-binding Protein, Chain A"/>
    <property type="match status" value="1"/>
</dbReference>
<dbReference type="EC" id="1.-.-.-" evidence="4"/>
<dbReference type="Pfam" id="PF01613">
    <property type="entry name" value="Flavin_Reduct"/>
    <property type="match status" value="1"/>
</dbReference>
<reference evidence="4 5" key="1">
    <citation type="submission" date="2024-06" db="EMBL/GenBank/DDBJ databases">
        <title>The Natural Products Discovery Center: Release of the First 8490 Sequenced Strains for Exploring Actinobacteria Biosynthetic Diversity.</title>
        <authorList>
            <person name="Kalkreuter E."/>
            <person name="Kautsar S.A."/>
            <person name="Yang D."/>
            <person name="Bader C.D."/>
            <person name="Teijaro C.N."/>
            <person name="Fluegel L."/>
            <person name="Davis C.M."/>
            <person name="Simpson J.R."/>
            <person name="Lauterbach L."/>
            <person name="Steele A.D."/>
            <person name="Gui C."/>
            <person name="Meng S."/>
            <person name="Li G."/>
            <person name="Viehrig K."/>
            <person name="Ye F."/>
            <person name="Su P."/>
            <person name="Kiefer A.F."/>
            <person name="Nichols A."/>
            <person name="Cepeda A.J."/>
            <person name="Yan W."/>
            <person name="Fan B."/>
            <person name="Jiang Y."/>
            <person name="Adhikari A."/>
            <person name="Zheng C.-J."/>
            <person name="Schuster L."/>
            <person name="Cowan T.M."/>
            <person name="Smanski M.J."/>
            <person name="Chevrette M.G."/>
            <person name="De Carvalho L.P.S."/>
            <person name="Shen B."/>
        </authorList>
    </citation>
    <scope>NUCLEOTIDE SEQUENCE [LARGE SCALE GENOMIC DNA]</scope>
    <source>
        <strain evidence="4 5">NPDC033843</strain>
    </source>
</reference>
<organism evidence="4 5">
    <name type="scientific">Streptomyces sp. 900129855</name>
    <dbReference type="NCBI Taxonomy" id="3155129"/>
    <lineage>
        <taxon>Bacteria</taxon>
        <taxon>Bacillati</taxon>
        <taxon>Actinomycetota</taxon>
        <taxon>Actinomycetes</taxon>
        <taxon>Kitasatosporales</taxon>
        <taxon>Streptomycetaceae</taxon>
        <taxon>Streptomyces</taxon>
    </lineage>
</organism>
<dbReference type="RefSeq" id="WP_361708750.1">
    <property type="nucleotide sequence ID" value="NZ_JBEZVE010000030.1"/>
</dbReference>
<evidence type="ECO:0000313" key="4">
    <source>
        <dbReference type="EMBL" id="MEU3786610.1"/>
    </source>
</evidence>
<dbReference type="SMART" id="SM00903">
    <property type="entry name" value="Flavin_Reduct"/>
    <property type="match status" value="1"/>
</dbReference>
<protein>
    <submittedName>
        <fullName evidence="4">Flavin reductase family protein</fullName>
        <ecNumber evidence="4">1.-.-.-</ecNumber>
    </submittedName>
</protein>
<comment type="caution">
    <text evidence="4">The sequence shown here is derived from an EMBL/GenBank/DDBJ whole genome shotgun (WGS) entry which is preliminary data.</text>
</comment>
<proteinExistence type="predicted"/>
<feature type="domain" description="Flavin reductase like" evidence="3">
    <location>
        <begin position="22"/>
        <end position="165"/>
    </location>
</feature>
<dbReference type="Proteomes" id="UP001550739">
    <property type="component" value="Unassembled WGS sequence"/>
</dbReference>
<dbReference type="InterPro" id="IPR002563">
    <property type="entry name" value="Flavin_Rdtase-like_dom"/>
</dbReference>
<name>A0ABV2ZVM5_9ACTN</name>
<evidence type="ECO:0000313" key="5">
    <source>
        <dbReference type="Proteomes" id="UP001550739"/>
    </source>
</evidence>
<sequence>MPINTQRPHTGSVSAQAFRNAMATIASPVSVVTAMDGQRPHGTTVSAFASLSLTPPMVLVSLDNHSQLLAIIRRTGRLGLNILGTHQTGLAATFARSDQGKFDDVIWSPSENLPRLPDAAAWIAAEVDEYVTAGDHTVLLAHVHAAESGEEGPQPLTYHQRSFGTHTPLAA</sequence>
<evidence type="ECO:0000256" key="1">
    <source>
        <dbReference type="ARBA" id="ARBA00023002"/>
    </source>
</evidence>
<dbReference type="EMBL" id="JBEZVE010000030">
    <property type="protein sequence ID" value="MEU3786610.1"/>
    <property type="molecule type" value="Genomic_DNA"/>
</dbReference>
<evidence type="ECO:0000259" key="3">
    <source>
        <dbReference type="SMART" id="SM00903"/>
    </source>
</evidence>
<dbReference type="PANTHER" id="PTHR30466">
    <property type="entry name" value="FLAVIN REDUCTASE"/>
    <property type="match status" value="1"/>
</dbReference>
<evidence type="ECO:0000256" key="2">
    <source>
        <dbReference type="SAM" id="MobiDB-lite"/>
    </source>
</evidence>
<dbReference type="SUPFAM" id="SSF50475">
    <property type="entry name" value="FMN-binding split barrel"/>
    <property type="match status" value="1"/>
</dbReference>
<dbReference type="InterPro" id="IPR012349">
    <property type="entry name" value="Split_barrel_FMN-bd"/>
</dbReference>
<keyword evidence="1 4" id="KW-0560">Oxidoreductase</keyword>
<keyword evidence="5" id="KW-1185">Reference proteome</keyword>
<accession>A0ABV2ZVM5</accession>
<dbReference type="GO" id="GO:0016491">
    <property type="term" value="F:oxidoreductase activity"/>
    <property type="evidence" value="ECO:0007669"/>
    <property type="project" value="UniProtKB-KW"/>
</dbReference>